<sequence length="104" mass="10877">MICSVHLETACTQTHLAPWIRLSYSMRQSVGIARPAAFLAHSVSIPPTGVPQASSTAMLLYVRSNMTGASRNCGAPATHSDGGGNPRRLTSEALDRASMPAAPS</sequence>
<protein>
    <submittedName>
        <fullName evidence="2">Uncharacterized protein</fullName>
    </submittedName>
</protein>
<gene>
    <name evidence="2" type="ORF">H4N64_30185</name>
</gene>
<name>A0A7X1J7X1_9ACTN</name>
<feature type="region of interest" description="Disordered" evidence="1">
    <location>
        <begin position="71"/>
        <end position="104"/>
    </location>
</feature>
<keyword evidence="3" id="KW-1185">Reference proteome</keyword>
<dbReference type="RefSeq" id="WP_186285605.1">
    <property type="nucleotide sequence ID" value="NZ_JACMSF010000040.1"/>
</dbReference>
<comment type="caution">
    <text evidence="2">The sequence shown here is derived from an EMBL/GenBank/DDBJ whole genome shotgun (WGS) entry which is preliminary data.</text>
</comment>
<evidence type="ECO:0000313" key="2">
    <source>
        <dbReference type="EMBL" id="MBC2905759.1"/>
    </source>
</evidence>
<accession>A0A7X1J7X1</accession>
<organism evidence="2 3">
    <name type="scientific">Streptomyces cupreus</name>
    <dbReference type="NCBI Taxonomy" id="2759956"/>
    <lineage>
        <taxon>Bacteria</taxon>
        <taxon>Bacillati</taxon>
        <taxon>Actinomycetota</taxon>
        <taxon>Actinomycetes</taxon>
        <taxon>Kitasatosporales</taxon>
        <taxon>Streptomycetaceae</taxon>
        <taxon>Streptomyces</taxon>
    </lineage>
</organism>
<reference evidence="2 3" key="1">
    <citation type="submission" date="2020-08" db="EMBL/GenBank/DDBJ databases">
        <title>Streptomyces sp. PSKA01 genome sequencing and assembly.</title>
        <authorList>
            <person name="Mandal S."/>
            <person name="Maiti P.K."/>
            <person name="Das P."/>
        </authorList>
    </citation>
    <scope>NUCLEOTIDE SEQUENCE [LARGE SCALE GENOMIC DNA]</scope>
    <source>
        <strain evidence="2 3">PSKA01</strain>
    </source>
</reference>
<proteinExistence type="predicted"/>
<evidence type="ECO:0000313" key="3">
    <source>
        <dbReference type="Proteomes" id="UP000584670"/>
    </source>
</evidence>
<dbReference type="AlphaFoldDB" id="A0A7X1J7X1"/>
<dbReference type="Proteomes" id="UP000584670">
    <property type="component" value="Unassembled WGS sequence"/>
</dbReference>
<dbReference type="EMBL" id="JACMSF010000040">
    <property type="protein sequence ID" value="MBC2905759.1"/>
    <property type="molecule type" value="Genomic_DNA"/>
</dbReference>
<evidence type="ECO:0000256" key="1">
    <source>
        <dbReference type="SAM" id="MobiDB-lite"/>
    </source>
</evidence>